<comment type="caution">
    <text evidence="3">The sequence shown here is derived from an EMBL/GenBank/DDBJ whole genome shotgun (WGS) entry which is preliminary data.</text>
</comment>
<dbReference type="InterPro" id="IPR035969">
    <property type="entry name" value="Rab-GAP_TBC_sf"/>
</dbReference>
<keyword evidence="4" id="KW-1185">Reference proteome</keyword>
<dbReference type="GO" id="GO:0006886">
    <property type="term" value="P:intracellular protein transport"/>
    <property type="evidence" value="ECO:0007669"/>
    <property type="project" value="TreeGrafter"/>
</dbReference>
<feature type="region of interest" description="Disordered" evidence="1">
    <location>
        <begin position="583"/>
        <end position="618"/>
    </location>
</feature>
<dbReference type="OrthoDB" id="27140at2759"/>
<feature type="compositionally biased region" description="Polar residues" evidence="1">
    <location>
        <begin position="210"/>
        <end position="222"/>
    </location>
</feature>
<feature type="region of interest" description="Disordered" evidence="1">
    <location>
        <begin position="651"/>
        <end position="710"/>
    </location>
</feature>
<dbReference type="EMBL" id="MCGT01000014">
    <property type="protein sequence ID" value="ORX53989.1"/>
    <property type="molecule type" value="Genomic_DNA"/>
</dbReference>
<feature type="compositionally biased region" description="Polar residues" evidence="1">
    <location>
        <begin position="700"/>
        <end position="710"/>
    </location>
</feature>
<gene>
    <name evidence="3" type="ORF">DM01DRAFT_1335840</name>
</gene>
<dbReference type="Pfam" id="PF00566">
    <property type="entry name" value="RabGAP-TBC"/>
    <property type="match status" value="1"/>
</dbReference>
<reference evidence="3 4" key="1">
    <citation type="submission" date="2016-07" db="EMBL/GenBank/DDBJ databases">
        <title>Pervasive Adenine N6-methylation of Active Genes in Fungi.</title>
        <authorList>
            <consortium name="DOE Joint Genome Institute"/>
            <person name="Mondo S.J."/>
            <person name="Dannebaum R.O."/>
            <person name="Kuo R.C."/>
            <person name="Labutti K."/>
            <person name="Haridas S."/>
            <person name="Kuo A."/>
            <person name="Salamov A."/>
            <person name="Ahrendt S.R."/>
            <person name="Lipzen A."/>
            <person name="Sullivan W."/>
            <person name="Andreopoulos W.B."/>
            <person name="Clum A."/>
            <person name="Lindquist E."/>
            <person name="Daum C."/>
            <person name="Ramamoorthy G.K."/>
            <person name="Gryganskyi A."/>
            <person name="Culley D."/>
            <person name="Magnuson J.K."/>
            <person name="James T.Y."/>
            <person name="O'Malley M.A."/>
            <person name="Stajich J.E."/>
            <person name="Spatafora J.W."/>
            <person name="Visel A."/>
            <person name="Grigoriev I.V."/>
        </authorList>
    </citation>
    <scope>NUCLEOTIDE SEQUENCE [LARGE SCALE GENOMIC DNA]</scope>
    <source>
        <strain evidence="3 4">NRRL 3301</strain>
    </source>
</reference>
<protein>
    <submittedName>
        <fullName evidence="3">RabGAP/TBC</fullName>
    </submittedName>
</protein>
<feature type="region of interest" description="Disordered" evidence="1">
    <location>
        <begin position="170"/>
        <end position="222"/>
    </location>
</feature>
<feature type="region of interest" description="Disordered" evidence="1">
    <location>
        <begin position="275"/>
        <end position="296"/>
    </location>
</feature>
<dbReference type="InterPro" id="IPR000195">
    <property type="entry name" value="Rab-GAP-TBC_dom"/>
</dbReference>
<evidence type="ECO:0000259" key="2">
    <source>
        <dbReference type="PROSITE" id="PS50086"/>
    </source>
</evidence>
<feature type="region of interest" description="Disordered" evidence="1">
    <location>
        <begin position="729"/>
        <end position="748"/>
    </location>
</feature>
<dbReference type="PANTHER" id="PTHR22957:SF27">
    <property type="entry name" value="TBC1 DOMAIN FAMILY MEMBER 13"/>
    <property type="match status" value="1"/>
</dbReference>
<evidence type="ECO:0000313" key="4">
    <source>
        <dbReference type="Proteomes" id="UP000242146"/>
    </source>
</evidence>
<dbReference type="GO" id="GO:0005096">
    <property type="term" value="F:GTPase activator activity"/>
    <property type="evidence" value="ECO:0007669"/>
    <property type="project" value="TreeGrafter"/>
</dbReference>
<dbReference type="Gene3D" id="1.10.472.80">
    <property type="entry name" value="Ypt/Rab-GAP domain of gyp1p, domain 3"/>
    <property type="match status" value="1"/>
</dbReference>
<dbReference type="PROSITE" id="PS50086">
    <property type="entry name" value="TBC_RABGAP"/>
    <property type="match status" value="1"/>
</dbReference>
<organism evidence="3 4">
    <name type="scientific">Hesseltinella vesiculosa</name>
    <dbReference type="NCBI Taxonomy" id="101127"/>
    <lineage>
        <taxon>Eukaryota</taxon>
        <taxon>Fungi</taxon>
        <taxon>Fungi incertae sedis</taxon>
        <taxon>Mucoromycota</taxon>
        <taxon>Mucoromycotina</taxon>
        <taxon>Mucoromycetes</taxon>
        <taxon>Mucorales</taxon>
        <taxon>Cunninghamellaceae</taxon>
        <taxon>Hesseltinella</taxon>
    </lineage>
</organism>
<dbReference type="STRING" id="101127.A0A1X2GIP5"/>
<dbReference type="Gene3D" id="1.10.8.270">
    <property type="entry name" value="putative rabgap domain of human tbc1 domain family member 14 like domains"/>
    <property type="match status" value="1"/>
</dbReference>
<accession>A0A1X2GIP5</accession>
<sequence length="773" mass="87358">METSFKERVKYFQDILLLDDDDPVIDLKRFREACFHGIPDEGGCHATAWKVLLGYLPPDKRLWESTLHDKRLSYYSLVRDLLQTPSEKPASDNDHPLNATPGSTWASYIQDNATLEQIDKDVRRTLPDFAFFQQQVPHNILNPLSALPDDLPLVSDNDLEPSVMKRRLSFGFMGRPRSGSNASRKSVKQEGNRSRSNSRSSTRSYSSTTAPTNSSKELSSSPRNIVRKLSSALSLSSSSLSLDAKFAKYNTSNKPPAPICPPIPHRRSFFKRIPTHDDENAPRQDGGTPDIDSDTDDAHVQDYHWEVIERLLFMYAKLNPGVGYVQGMNELLAPIYYLFANDHQMAKQQPSHLHHPQFHHQSAFVLASQAHAEADTFFVFSALMADVRDHFVRSLDQDGLGIHATMLRLQQRLAWYDRPLWHDLQRKQVKEPYYAFRWITVLFTQEWDLPDVIRLWDALLAERSPEQDTPFEFMLDFAVAMLVCVRQPLLEGDFATNVKLLQNYPTNDIQLVLQMATRIRNQRLQAQSLGQAIPGVNDVRHSGMFAGDVDWSDTASIASTASNASSRLQQRLRESTDMARASFDSFRKDSRESMDEFRRSLSRRSIQSNASSTQSVANGVGADMKRSISQRFGLVKNSVLSKTTIRRTSSIHSNHTLDNGYDSIGSSQHPPRSWRADDTHGNSMQRSQSARSYLDPLPTSHASHTTNPSRENLYTRLSNLMVNTTPTPTHHDGLARSAAPHARASSDDSCLDNEKLVFAKAAAARDQVLQYRS</sequence>
<dbReference type="PANTHER" id="PTHR22957">
    <property type="entry name" value="TBC1 DOMAIN FAMILY MEMBER GTPASE-ACTIVATING PROTEIN"/>
    <property type="match status" value="1"/>
</dbReference>
<dbReference type="SMART" id="SM00164">
    <property type="entry name" value="TBC"/>
    <property type="match status" value="1"/>
</dbReference>
<evidence type="ECO:0000313" key="3">
    <source>
        <dbReference type="EMBL" id="ORX53989.1"/>
    </source>
</evidence>
<feature type="compositionally biased region" description="Low complexity" evidence="1">
    <location>
        <begin position="194"/>
        <end position="209"/>
    </location>
</feature>
<feature type="compositionally biased region" description="Polar residues" evidence="1">
    <location>
        <begin position="681"/>
        <end position="691"/>
    </location>
</feature>
<dbReference type="Proteomes" id="UP000242146">
    <property type="component" value="Unassembled WGS sequence"/>
</dbReference>
<evidence type="ECO:0000256" key="1">
    <source>
        <dbReference type="SAM" id="MobiDB-lite"/>
    </source>
</evidence>
<feature type="compositionally biased region" description="Polar residues" evidence="1">
    <location>
        <begin position="603"/>
        <end position="617"/>
    </location>
</feature>
<feature type="compositionally biased region" description="Basic and acidic residues" evidence="1">
    <location>
        <begin position="585"/>
        <end position="599"/>
    </location>
</feature>
<name>A0A1X2GIP5_9FUNG</name>
<dbReference type="AlphaFoldDB" id="A0A1X2GIP5"/>
<dbReference type="SUPFAM" id="SSF47923">
    <property type="entry name" value="Ypt/Rab-GAP domain of gyp1p"/>
    <property type="match status" value="3"/>
</dbReference>
<dbReference type="FunFam" id="1.10.472.80:FF:000048">
    <property type="entry name" value="TBC domain containing protein"/>
    <property type="match status" value="1"/>
</dbReference>
<feature type="domain" description="Rab-GAP TBC" evidence="2">
    <location>
        <begin position="39"/>
        <end position="463"/>
    </location>
</feature>
<proteinExistence type="predicted"/>